<organism evidence="1 2">
    <name type="scientific">Brassica campestris</name>
    <name type="common">Field mustard</name>
    <dbReference type="NCBI Taxonomy" id="3711"/>
    <lineage>
        <taxon>Eukaryota</taxon>
        <taxon>Viridiplantae</taxon>
        <taxon>Streptophyta</taxon>
        <taxon>Embryophyta</taxon>
        <taxon>Tracheophyta</taxon>
        <taxon>Spermatophyta</taxon>
        <taxon>Magnoliopsida</taxon>
        <taxon>eudicotyledons</taxon>
        <taxon>Gunneridae</taxon>
        <taxon>Pentapetalae</taxon>
        <taxon>rosids</taxon>
        <taxon>malvids</taxon>
        <taxon>Brassicales</taxon>
        <taxon>Brassicaceae</taxon>
        <taxon>Brassiceae</taxon>
        <taxon>Brassica</taxon>
    </lineage>
</organism>
<dbReference type="Proteomes" id="UP000264353">
    <property type="component" value="Chromosome A1"/>
</dbReference>
<sequence>MAIERRKNASGSGLRQHKIFARRVSWRRLRRRSIAVGRRSRVLHVWRVFSASLEAAREHIKITLLIGI</sequence>
<reference evidence="1 2" key="1">
    <citation type="submission" date="2018-06" db="EMBL/GenBank/DDBJ databases">
        <title>WGS assembly of Brassica rapa FPsc.</title>
        <authorList>
            <person name="Bowman J."/>
            <person name="Kohchi T."/>
            <person name="Yamato K."/>
            <person name="Jenkins J."/>
            <person name="Shu S."/>
            <person name="Ishizaki K."/>
            <person name="Yamaoka S."/>
            <person name="Nishihama R."/>
            <person name="Nakamura Y."/>
            <person name="Berger F."/>
            <person name="Adam C."/>
            <person name="Aki S."/>
            <person name="Althoff F."/>
            <person name="Araki T."/>
            <person name="Arteaga-Vazquez M."/>
            <person name="Balasubrmanian S."/>
            <person name="Bauer D."/>
            <person name="Boehm C."/>
            <person name="Briginshaw L."/>
            <person name="Caballero-Perez J."/>
            <person name="Catarino B."/>
            <person name="Chen F."/>
            <person name="Chiyoda S."/>
            <person name="Chovatia M."/>
            <person name="Davies K."/>
            <person name="Delmans M."/>
            <person name="Demura T."/>
            <person name="Dierschke T."/>
            <person name="Dolan L."/>
            <person name="Dorantes-Acosta A."/>
            <person name="Eklund D."/>
            <person name="Florent S."/>
            <person name="Flores-Sandoval E."/>
            <person name="Fujiyama A."/>
            <person name="Fukuzawa H."/>
            <person name="Galik B."/>
            <person name="Grimanelli D."/>
            <person name="Grimwood J."/>
            <person name="Grossniklaus U."/>
            <person name="Hamada T."/>
            <person name="Haseloff J."/>
            <person name="Hetherington A."/>
            <person name="Higo A."/>
            <person name="Hirakawa Y."/>
            <person name="Hundley H."/>
            <person name="Ikeda Y."/>
            <person name="Inoue K."/>
            <person name="Inoue S."/>
            <person name="Ishida S."/>
            <person name="Jia Q."/>
            <person name="Kakita M."/>
            <person name="Kanazawa T."/>
            <person name="Kawai Y."/>
            <person name="Kawashima T."/>
            <person name="Kennedy M."/>
            <person name="Kinose K."/>
            <person name="Kinoshita T."/>
            <person name="Kohara Y."/>
            <person name="Koide E."/>
            <person name="Komatsu K."/>
            <person name="Kopischke S."/>
            <person name="Kubo M."/>
            <person name="Kyozuka J."/>
            <person name="Lagercrantz U."/>
            <person name="Lin S."/>
            <person name="Lindquist E."/>
            <person name="Lipzen A."/>
            <person name="Lu C."/>
            <person name="Luna E."/>
            <person name="Martienssen R."/>
            <person name="Minamino N."/>
            <person name="Mizutani M."/>
            <person name="Mizutani M."/>
            <person name="Mochizuki N."/>
            <person name="Monte I."/>
            <person name="Mosher R."/>
            <person name="Nagasaki H."/>
            <person name="Nakagami H."/>
            <person name="Naramoto S."/>
            <person name="Nishitani K."/>
            <person name="Ohtani M."/>
            <person name="Okamoto T."/>
            <person name="Okumura M."/>
            <person name="Phillips J."/>
            <person name="Pollak B."/>
            <person name="Reinders A."/>
            <person name="Roevekamp M."/>
            <person name="Sano R."/>
            <person name="Sawa S."/>
            <person name="Schmid M."/>
            <person name="Shirakawa M."/>
            <person name="Solano R."/>
            <person name="Spunde A."/>
            <person name="Suetsugu N."/>
            <person name="Sugano S."/>
            <person name="Sugiyama A."/>
            <person name="Sun R."/>
            <person name="Suzuki Y."/>
            <person name="Takenaka M."/>
            <person name="Takezawa D."/>
            <person name="Tomogane H."/>
            <person name="Tsuzuki M."/>
            <person name="Ueda T."/>
            <person name="Umeda M."/>
            <person name="Ward J."/>
            <person name="Watanabe Y."/>
            <person name="Yazaki K."/>
            <person name="Yokoyama R."/>
            <person name="Yoshitake Y."/>
            <person name="Yotsui I."/>
            <person name="Zachgo S."/>
            <person name="Schmutz J."/>
        </authorList>
    </citation>
    <scope>NUCLEOTIDE SEQUENCE [LARGE SCALE GENOMIC DNA]</scope>
    <source>
        <strain evidence="2">cv. B-3</strain>
    </source>
</reference>
<proteinExistence type="predicted"/>
<evidence type="ECO:0000313" key="1">
    <source>
        <dbReference type="EMBL" id="RID79943.1"/>
    </source>
</evidence>
<evidence type="ECO:0000313" key="2">
    <source>
        <dbReference type="Proteomes" id="UP000264353"/>
    </source>
</evidence>
<gene>
    <name evidence="1" type="ORF">BRARA_A02642</name>
</gene>
<dbReference type="EMBL" id="CM010628">
    <property type="protein sequence ID" value="RID79943.1"/>
    <property type="molecule type" value="Genomic_DNA"/>
</dbReference>
<accession>A0A398AX12</accession>
<dbReference type="AlphaFoldDB" id="A0A398AX12"/>
<name>A0A398AX12_BRACM</name>
<protein>
    <submittedName>
        <fullName evidence="1">Uncharacterized protein</fullName>
    </submittedName>
</protein>